<accession>A0A6D2IUS2</accession>
<feature type="transmembrane region" description="Helical" evidence="6">
    <location>
        <begin position="83"/>
        <end position="101"/>
    </location>
</feature>
<keyword evidence="4 5" id="KW-0472">Membrane</keyword>
<evidence type="ECO:0000313" key="9">
    <source>
        <dbReference type="Proteomes" id="UP000467841"/>
    </source>
</evidence>
<feature type="transmembrane region" description="Helical" evidence="6">
    <location>
        <begin position="113"/>
        <end position="140"/>
    </location>
</feature>
<comment type="caution">
    <text evidence="8">The sequence shown here is derived from an EMBL/GenBank/DDBJ whole genome shotgun (WGS) entry which is preliminary data.</text>
</comment>
<evidence type="ECO:0000256" key="6">
    <source>
        <dbReference type="SAM" id="Phobius"/>
    </source>
</evidence>
<feature type="transmembrane region" description="Helical" evidence="6">
    <location>
        <begin position="13"/>
        <end position="31"/>
    </location>
</feature>
<feature type="domain" description="TLC" evidence="7">
    <location>
        <begin position="38"/>
        <end position="243"/>
    </location>
</feature>
<evidence type="ECO:0000256" key="1">
    <source>
        <dbReference type="ARBA" id="ARBA00004141"/>
    </source>
</evidence>
<dbReference type="PANTHER" id="PTHR31766:SF2">
    <property type="entry name" value="GLABROUS1 ENHANCER-BINDING PROTEIN-LIKE 2"/>
    <property type="match status" value="1"/>
</dbReference>
<comment type="subcellular location">
    <subcellularLocation>
        <location evidence="1">Membrane</location>
        <topology evidence="1">Multi-pass membrane protein</topology>
    </subcellularLocation>
</comment>
<evidence type="ECO:0000313" key="8">
    <source>
        <dbReference type="EMBL" id="CAA7031421.1"/>
    </source>
</evidence>
<keyword evidence="3 6" id="KW-1133">Transmembrane helix</keyword>
<keyword evidence="9" id="KW-1185">Reference proteome</keyword>
<dbReference type="InterPro" id="IPR006634">
    <property type="entry name" value="TLC-dom"/>
</dbReference>
<keyword evidence="2 5" id="KW-0812">Transmembrane</keyword>
<dbReference type="GO" id="GO:0016020">
    <property type="term" value="C:membrane"/>
    <property type="evidence" value="ECO:0007669"/>
    <property type="project" value="UniProtKB-SubCell"/>
</dbReference>
<reference evidence="8" key="1">
    <citation type="submission" date="2020-01" db="EMBL/GenBank/DDBJ databases">
        <authorList>
            <person name="Mishra B."/>
        </authorList>
    </citation>
    <scope>NUCLEOTIDE SEQUENCE [LARGE SCALE GENOMIC DNA]</scope>
</reference>
<proteinExistence type="predicted"/>
<dbReference type="EMBL" id="CACVBM020001107">
    <property type="protein sequence ID" value="CAA7031421.1"/>
    <property type="molecule type" value="Genomic_DNA"/>
</dbReference>
<evidence type="ECO:0000259" key="7">
    <source>
        <dbReference type="PROSITE" id="PS50922"/>
    </source>
</evidence>
<dbReference type="PROSITE" id="PS50922">
    <property type="entry name" value="TLC"/>
    <property type="match status" value="1"/>
</dbReference>
<evidence type="ECO:0000256" key="2">
    <source>
        <dbReference type="ARBA" id="ARBA00022692"/>
    </source>
</evidence>
<gene>
    <name evidence="8" type="ORF">MERR_LOCUS18656</name>
</gene>
<sequence length="254" mass="28464">MSIDVGGISVPDLPLFFSMFLTIYLIAYSVVFRNWKPQIRPEASSCLISIFHGTPAVFLATRAVFSSPTRSFSSANTLAQNTVLDFSVAYFLTDLLHYIVFYPSDVLFIGHHLATLFVFLTCRFLVFHGACAILGLLILAEVTSACQNAWTLAGARKSDPESRLAGRVYDLLSPPFYAFYSVVRGVLGPLFFGSMVASYARGEANGVIPNWLWISWAVVVGTAITVSILWIWNLWIEWFRERKVKLGQEDKKIR</sequence>
<organism evidence="8 9">
    <name type="scientific">Microthlaspi erraticum</name>
    <dbReference type="NCBI Taxonomy" id="1685480"/>
    <lineage>
        <taxon>Eukaryota</taxon>
        <taxon>Viridiplantae</taxon>
        <taxon>Streptophyta</taxon>
        <taxon>Embryophyta</taxon>
        <taxon>Tracheophyta</taxon>
        <taxon>Spermatophyta</taxon>
        <taxon>Magnoliopsida</taxon>
        <taxon>eudicotyledons</taxon>
        <taxon>Gunneridae</taxon>
        <taxon>Pentapetalae</taxon>
        <taxon>rosids</taxon>
        <taxon>malvids</taxon>
        <taxon>Brassicales</taxon>
        <taxon>Brassicaceae</taxon>
        <taxon>Coluteocarpeae</taxon>
        <taxon>Microthlaspi</taxon>
    </lineage>
</organism>
<dbReference type="Proteomes" id="UP000467841">
    <property type="component" value="Unassembled WGS sequence"/>
</dbReference>
<evidence type="ECO:0000256" key="3">
    <source>
        <dbReference type="ARBA" id="ARBA00022989"/>
    </source>
</evidence>
<dbReference type="Pfam" id="PF03798">
    <property type="entry name" value="TRAM_LAG1_CLN8"/>
    <property type="match status" value="1"/>
</dbReference>
<evidence type="ECO:0000256" key="4">
    <source>
        <dbReference type="ARBA" id="ARBA00023136"/>
    </source>
</evidence>
<feature type="transmembrane region" description="Helical" evidence="6">
    <location>
        <begin position="177"/>
        <end position="199"/>
    </location>
</feature>
<dbReference type="AlphaFoldDB" id="A0A6D2IUS2"/>
<dbReference type="PANTHER" id="PTHR31766">
    <property type="entry name" value="GLABROUS1 ENHANCER-BINDING PROTEIN-LIKE 2"/>
    <property type="match status" value="1"/>
</dbReference>
<dbReference type="SMART" id="SM00724">
    <property type="entry name" value="TLC"/>
    <property type="match status" value="1"/>
</dbReference>
<dbReference type="InterPro" id="IPR040327">
    <property type="entry name" value="At5g14285-like"/>
</dbReference>
<feature type="transmembrane region" description="Helical" evidence="6">
    <location>
        <begin position="211"/>
        <end position="232"/>
    </location>
</feature>
<evidence type="ECO:0000256" key="5">
    <source>
        <dbReference type="PROSITE-ProRule" id="PRU00205"/>
    </source>
</evidence>
<name>A0A6D2IUS2_9BRAS</name>
<dbReference type="OrthoDB" id="204175at2759"/>
<protein>
    <recommendedName>
        <fullName evidence="7">TLC domain-containing protein</fullName>
    </recommendedName>
</protein>